<comment type="caution">
    <text evidence="2">The sequence shown here is derived from an EMBL/GenBank/DDBJ whole genome shotgun (WGS) entry which is preliminary data.</text>
</comment>
<gene>
    <name evidence="2" type="ORF">FRX48_00205</name>
</gene>
<organism evidence="2 3">
    <name type="scientific">Lasallia pustulata</name>
    <dbReference type="NCBI Taxonomy" id="136370"/>
    <lineage>
        <taxon>Eukaryota</taxon>
        <taxon>Fungi</taxon>
        <taxon>Dikarya</taxon>
        <taxon>Ascomycota</taxon>
        <taxon>Pezizomycotina</taxon>
        <taxon>Lecanoromycetes</taxon>
        <taxon>OSLEUM clade</taxon>
        <taxon>Umbilicariomycetidae</taxon>
        <taxon>Umbilicariales</taxon>
        <taxon>Umbilicariaceae</taxon>
        <taxon>Lasallia</taxon>
    </lineage>
</organism>
<feature type="compositionally biased region" description="Basic residues" evidence="1">
    <location>
        <begin position="78"/>
        <end position="88"/>
    </location>
</feature>
<evidence type="ECO:0000313" key="3">
    <source>
        <dbReference type="Proteomes" id="UP000324767"/>
    </source>
</evidence>
<evidence type="ECO:0000256" key="1">
    <source>
        <dbReference type="SAM" id="MobiDB-lite"/>
    </source>
</evidence>
<reference evidence="2 3" key="1">
    <citation type="submission" date="2019-09" db="EMBL/GenBank/DDBJ databases">
        <title>The hologenome of the rock-dwelling lichen Lasallia pustulata.</title>
        <authorList>
            <person name="Greshake Tzovaras B."/>
            <person name="Segers F."/>
            <person name="Bicker A."/>
            <person name="Dal Grande F."/>
            <person name="Otte J."/>
            <person name="Hankeln T."/>
            <person name="Schmitt I."/>
            <person name="Ebersberger I."/>
        </authorList>
    </citation>
    <scope>NUCLEOTIDE SEQUENCE [LARGE SCALE GENOMIC DNA]</scope>
    <source>
        <strain evidence="2">A1-1</strain>
    </source>
</reference>
<feature type="region of interest" description="Disordered" evidence="1">
    <location>
        <begin position="55"/>
        <end position="98"/>
    </location>
</feature>
<feature type="compositionally biased region" description="Basic and acidic residues" evidence="1">
    <location>
        <begin position="135"/>
        <end position="144"/>
    </location>
</feature>
<proteinExistence type="predicted"/>
<accession>A0A5M8Q260</accession>
<dbReference type="EMBL" id="VXIT01000001">
    <property type="protein sequence ID" value="KAA6415490.1"/>
    <property type="molecule type" value="Genomic_DNA"/>
</dbReference>
<name>A0A5M8Q260_9LECA</name>
<sequence>MAKDRRKYLCLQEKMTLPPDALKACMVEHARRTNAKTAIKVANVSAEELEEWKEKAAGRDRKNRAKMKGATREELKAKNQKRTRKRRANAVYDTDEEDKEKYNIHRRDAYARKEEAMTADELKAFNTENAAKSKAQREKKKEAK</sequence>
<dbReference type="AlphaFoldDB" id="A0A5M8Q260"/>
<evidence type="ECO:0000313" key="2">
    <source>
        <dbReference type="EMBL" id="KAA6415490.1"/>
    </source>
</evidence>
<protein>
    <submittedName>
        <fullName evidence="2">Uncharacterized protein</fullName>
    </submittedName>
</protein>
<feature type="region of interest" description="Disordered" evidence="1">
    <location>
        <begin position="122"/>
        <end position="144"/>
    </location>
</feature>
<dbReference type="Proteomes" id="UP000324767">
    <property type="component" value="Unassembled WGS sequence"/>
</dbReference>